<gene>
    <name evidence="2" type="ORF">DDF65_13635</name>
</gene>
<protein>
    <submittedName>
        <fullName evidence="2">Uncharacterized protein</fullName>
    </submittedName>
</protein>
<organism evidence="2 3">
    <name type="scientific">Caulobacter radicis</name>
    <dbReference type="NCBI Taxonomy" id="2172650"/>
    <lineage>
        <taxon>Bacteria</taxon>
        <taxon>Pseudomonadati</taxon>
        <taxon>Pseudomonadota</taxon>
        <taxon>Alphaproteobacteria</taxon>
        <taxon>Caulobacterales</taxon>
        <taxon>Caulobacteraceae</taxon>
        <taxon>Caulobacter</taxon>
    </lineage>
</organism>
<proteinExistence type="predicted"/>
<evidence type="ECO:0000256" key="1">
    <source>
        <dbReference type="SAM" id="SignalP"/>
    </source>
</evidence>
<accession>A0A2T9JDJ8</accession>
<evidence type="ECO:0000313" key="3">
    <source>
        <dbReference type="Proteomes" id="UP000244913"/>
    </source>
</evidence>
<keyword evidence="3" id="KW-1185">Reference proteome</keyword>
<keyword evidence="1" id="KW-0732">Signal</keyword>
<dbReference type="EMBL" id="QDKP01000040">
    <property type="protein sequence ID" value="PVM80966.1"/>
    <property type="molecule type" value="Genomic_DNA"/>
</dbReference>
<evidence type="ECO:0000313" key="2">
    <source>
        <dbReference type="EMBL" id="PVM80966.1"/>
    </source>
</evidence>
<feature type="signal peptide" evidence="1">
    <location>
        <begin position="1"/>
        <end position="25"/>
    </location>
</feature>
<comment type="caution">
    <text evidence="2">The sequence shown here is derived from an EMBL/GenBank/DDBJ whole genome shotgun (WGS) entry which is preliminary data.</text>
</comment>
<feature type="chain" id="PRO_5015773906" evidence="1">
    <location>
        <begin position="26"/>
        <end position="156"/>
    </location>
</feature>
<name>A0A2T9JDJ8_9CAUL</name>
<reference evidence="2 3" key="1">
    <citation type="submission" date="2018-04" db="EMBL/GenBank/DDBJ databases">
        <title>The genome sequence of Caulobacter sp. 736.</title>
        <authorList>
            <person name="Gao J."/>
            <person name="Sun J."/>
        </authorList>
    </citation>
    <scope>NUCLEOTIDE SEQUENCE [LARGE SCALE GENOMIC DNA]</scope>
    <source>
        <strain evidence="2 3">736</strain>
    </source>
</reference>
<dbReference type="AlphaFoldDB" id="A0A2T9JDJ8"/>
<sequence length="156" mass="16447">MMSWISRFLALVLMAGAFVATGAQAQVITPNPTTFTVAGVMNFEAWPSCNFTMTFDVPAGGASATVTSAAVTGGAGCEQRSFTGLPWTVRVGPQVLHIDNFEMLFGPAYPTGKQTLDVYWSNYPGYPSSGFFSASIGLSSTMGFMEVTSGQTIAIN</sequence>
<dbReference type="Proteomes" id="UP000244913">
    <property type="component" value="Unassembled WGS sequence"/>
</dbReference>